<dbReference type="GeneID" id="27140948"/>
<dbReference type="AlphaFoldDB" id="A0A142CXW7"/>
<proteinExistence type="predicted"/>
<keyword evidence="1" id="KW-0812">Transmembrane</keyword>
<organism evidence="2 3">
    <name type="scientific">Thermococcus peptonophilus</name>
    <dbReference type="NCBI Taxonomy" id="53952"/>
    <lineage>
        <taxon>Archaea</taxon>
        <taxon>Methanobacteriati</taxon>
        <taxon>Methanobacteriota</taxon>
        <taxon>Thermococci</taxon>
        <taxon>Thermococcales</taxon>
        <taxon>Thermococcaceae</taxon>
        <taxon>Thermococcus</taxon>
    </lineage>
</organism>
<feature type="transmembrane region" description="Helical" evidence="1">
    <location>
        <begin position="118"/>
        <end position="139"/>
    </location>
</feature>
<feature type="transmembrane region" description="Helical" evidence="1">
    <location>
        <begin position="167"/>
        <end position="186"/>
    </location>
</feature>
<feature type="transmembrane region" description="Helical" evidence="1">
    <location>
        <begin position="36"/>
        <end position="53"/>
    </location>
</feature>
<keyword evidence="1" id="KW-0472">Membrane</keyword>
<keyword evidence="3" id="KW-1185">Reference proteome</keyword>
<keyword evidence="1" id="KW-1133">Transmembrane helix</keyword>
<accession>A0A142CXW7</accession>
<dbReference type="Proteomes" id="UP000073604">
    <property type="component" value="Plasmid unnamed"/>
</dbReference>
<gene>
    <name evidence="2" type="ORF">A0127_10330</name>
</gene>
<reference evidence="3" key="1">
    <citation type="submission" date="2016-03" db="EMBL/GenBank/DDBJ databases">
        <authorList>
            <person name="Oger P.M."/>
        </authorList>
    </citation>
    <scope>NUCLEOTIDE SEQUENCE [LARGE SCALE GENOMIC DNA]</scope>
    <source>
        <strain evidence="3">OG-1</strain>
        <plasmid evidence="3">Plasmid</plasmid>
    </source>
</reference>
<dbReference type="EMBL" id="CP014751">
    <property type="protein sequence ID" value="AMQ19619.1"/>
    <property type="molecule type" value="Genomic_DNA"/>
</dbReference>
<dbReference type="KEGG" id="tpep:A0127_10330"/>
<feature type="transmembrane region" description="Helical" evidence="1">
    <location>
        <begin position="84"/>
        <end position="106"/>
    </location>
</feature>
<evidence type="ECO:0000313" key="3">
    <source>
        <dbReference type="Proteomes" id="UP000073604"/>
    </source>
</evidence>
<name>A0A142CXW7_9EURY</name>
<evidence type="ECO:0000313" key="2">
    <source>
        <dbReference type="EMBL" id="AMQ19619.1"/>
    </source>
</evidence>
<dbReference type="OrthoDB" id="101671at2157"/>
<dbReference type="RefSeq" id="WP_062391008.1">
    <property type="nucleotide sequence ID" value="NZ_CP014751.1"/>
</dbReference>
<geneLocation type="plasmid" evidence="3"/>
<keyword evidence="2" id="KW-0614">Plasmid</keyword>
<sequence length="189" mass="20454">MKKPALALMFLLLMAGTVAADENGGGSEGEASFGGLAAFGVGLVFTGVAYYSLTKRRLIIEHRKGSPQIVVRPERPYITVFGPVYPMTVHHAFTVTGTLLALIHFATCRDYSTLAGKAGLGMAIVLILMNISGFYGRYIHVKLEMAARKKQSGKLKRLAVLLRRWKLFHVALAGLFLILLGIHIAAVGD</sequence>
<protein>
    <submittedName>
        <fullName evidence="2">Uncharacterized protein</fullName>
    </submittedName>
</protein>
<evidence type="ECO:0000256" key="1">
    <source>
        <dbReference type="SAM" id="Phobius"/>
    </source>
</evidence>